<proteinExistence type="predicted"/>
<reference evidence="3" key="1">
    <citation type="journal article" date="2019" name="Int. J. Syst. Evol. Microbiol.">
        <title>The Global Catalogue of Microorganisms (GCM) 10K type strain sequencing project: providing services to taxonomists for standard genome sequencing and annotation.</title>
        <authorList>
            <consortium name="The Broad Institute Genomics Platform"/>
            <consortium name="The Broad Institute Genome Sequencing Center for Infectious Disease"/>
            <person name="Wu L."/>
            <person name="Ma J."/>
        </authorList>
    </citation>
    <scope>NUCLEOTIDE SEQUENCE [LARGE SCALE GENOMIC DNA]</scope>
    <source>
        <strain evidence="3">CCM 8903</strain>
    </source>
</reference>
<keyword evidence="1" id="KW-0175">Coiled coil</keyword>
<name>A0ABW4E2H8_9LACO</name>
<dbReference type="RefSeq" id="WP_125752078.1">
    <property type="nucleotide sequence ID" value="NZ_JBHTON010000002.1"/>
</dbReference>
<sequence>MDNQTQMILITGVIDDAQPLTILETDETTSHDYFLHLSQVIFEALEGVELKIPPSTAWVYFDIQFGGPGGLHLGDQVRITFNVLKHELITTPENAKLLFKQLPALTHQMAANARTWGKQYAGNNAAIFNAITDEFAAHKSTFEDWQTAQQKLFAGAERASKALAKLQAQNQRLYQKRLTLLEKLTEASITLDVATTWQLLTPGPFPHPPVPPTDGVIHLTLTRELIEQTFHEFRLETAEYKRLQ</sequence>
<keyword evidence="3" id="KW-1185">Reference proteome</keyword>
<dbReference type="EMBL" id="JBHTON010000002">
    <property type="protein sequence ID" value="MFD1483764.1"/>
    <property type="molecule type" value="Genomic_DNA"/>
</dbReference>
<evidence type="ECO:0008006" key="4">
    <source>
        <dbReference type="Google" id="ProtNLM"/>
    </source>
</evidence>
<comment type="caution">
    <text evidence="2">The sequence shown here is derived from an EMBL/GenBank/DDBJ whole genome shotgun (WGS) entry which is preliminary data.</text>
</comment>
<gene>
    <name evidence="2" type="ORF">ACFQ5J_00695</name>
</gene>
<protein>
    <recommendedName>
        <fullName evidence="4">DUF2479 domain-containing protein</fullName>
    </recommendedName>
</protein>
<dbReference type="Proteomes" id="UP001597252">
    <property type="component" value="Unassembled WGS sequence"/>
</dbReference>
<feature type="coiled-coil region" evidence="1">
    <location>
        <begin position="156"/>
        <end position="183"/>
    </location>
</feature>
<organism evidence="2 3">
    <name type="scientific">Lacticaseibacillus baoqingensis</name>
    <dbReference type="NCBI Taxonomy" id="2486013"/>
    <lineage>
        <taxon>Bacteria</taxon>
        <taxon>Bacillati</taxon>
        <taxon>Bacillota</taxon>
        <taxon>Bacilli</taxon>
        <taxon>Lactobacillales</taxon>
        <taxon>Lactobacillaceae</taxon>
        <taxon>Lacticaseibacillus</taxon>
    </lineage>
</organism>
<evidence type="ECO:0000256" key="1">
    <source>
        <dbReference type="SAM" id="Coils"/>
    </source>
</evidence>
<evidence type="ECO:0000313" key="2">
    <source>
        <dbReference type="EMBL" id="MFD1483764.1"/>
    </source>
</evidence>
<accession>A0ABW4E2H8</accession>
<evidence type="ECO:0000313" key="3">
    <source>
        <dbReference type="Proteomes" id="UP001597252"/>
    </source>
</evidence>